<dbReference type="Proteomes" id="UP000798662">
    <property type="component" value="Chromosome 2"/>
</dbReference>
<organism evidence="1 2">
    <name type="scientific">Pyropia yezoensis</name>
    <name type="common">Susabi-nori</name>
    <name type="synonym">Porphyra yezoensis</name>
    <dbReference type="NCBI Taxonomy" id="2788"/>
    <lineage>
        <taxon>Eukaryota</taxon>
        <taxon>Rhodophyta</taxon>
        <taxon>Bangiophyceae</taxon>
        <taxon>Bangiales</taxon>
        <taxon>Bangiaceae</taxon>
        <taxon>Pyropia</taxon>
    </lineage>
</organism>
<comment type="caution">
    <text evidence="1">The sequence shown here is derived from an EMBL/GenBank/DDBJ whole genome shotgun (WGS) entry which is preliminary data.</text>
</comment>
<protein>
    <submittedName>
        <fullName evidence="1">Uncharacterized protein</fullName>
    </submittedName>
</protein>
<reference evidence="1" key="1">
    <citation type="submission" date="2019-11" db="EMBL/GenBank/DDBJ databases">
        <title>Nori genome reveals adaptations in red seaweeds to the harsh intertidal environment.</title>
        <authorList>
            <person name="Wang D."/>
            <person name="Mao Y."/>
        </authorList>
    </citation>
    <scope>NUCLEOTIDE SEQUENCE</scope>
    <source>
        <tissue evidence="1">Gametophyte</tissue>
    </source>
</reference>
<evidence type="ECO:0000313" key="1">
    <source>
        <dbReference type="EMBL" id="KAK1866412.1"/>
    </source>
</evidence>
<name>A0ACC3C9D5_PYRYE</name>
<sequence length="319" mass="35271">MAGILVAAVSGSATEAWSYDPTVALVIAAVWWLAEFCSAASQRRLYHVRDLNIAWSLLTVLLGVAVVASIVAEQVLRELHGLSIPTTIATIVAASISYILVADRLRLMDPHAVLMQRLLRSDKLRFGRVGSRGVCKYTIVWARWRSGNPESSWSETLRPPRRLSNDQVLLDWGLEHRLGDDTPAQVASELRWGGDRAWSQLGRTLYSWLPGQSYDAFEFGDGWKSRGRLRGAYMGARGSRLGCQAPGRSFEDWLAFGGVHRFQLIAMEYQEATGMLLEELSSLSRQAQSAEELAAQFLELWAMCIDRANGGGNNRSGAS</sequence>
<proteinExistence type="predicted"/>
<accession>A0ACC3C9D5</accession>
<keyword evidence="2" id="KW-1185">Reference proteome</keyword>
<evidence type="ECO:0000313" key="2">
    <source>
        <dbReference type="Proteomes" id="UP000798662"/>
    </source>
</evidence>
<dbReference type="EMBL" id="CM020619">
    <property type="protein sequence ID" value="KAK1866412.1"/>
    <property type="molecule type" value="Genomic_DNA"/>
</dbReference>
<gene>
    <name evidence="1" type="ORF">I4F81_008932</name>
</gene>